<organism evidence="1 2">
    <name type="scientific">Paenibacillus azoreducens</name>
    <dbReference type="NCBI Taxonomy" id="116718"/>
    <lineage>
        <taxon>Bacteria</taxon>
        <taxon>Bacillati</taxon>
        <taxon>Bacillota</taxon>
        <taxon>Bacilli</taxon>
        <taxon>Bacillales</taxon>
        <taxon>Paenibacillaceae</taxon>
        <taxon>Paenibacillus</taxon>
    </lineage>
</organism>
<evidence type="ECO:0000313" key="1">
    <source>
        <dbReference type="EMBL" id="GIO48435.1"/>
    </source>
</evidence>
<comment type="caution">
    <text evidence="1">The sequence shown here is derived from an EMBL/GenBank/DDBJ whole genome shotgun (WGS) entry which is preliminary data.</text>
</comment>
<proteinExistence type="predicted"/>
<reference evidence="1 2" key="1">
    <citation type="submission" date="2021-03" db="EMBL/GenBank/DDBJ databases">
        <title>Antimicrobial resistance genes in bacteria isolated from Japanese honey, and their potential for conferring macrolide and lincosamide resistance in the American foulbrood pathogen Paenibacillus larvae.</title>
        <authorList>
            <person name="Okamoto M."/>
            <person name="Kumagai M."/>
            <person name="Kanamori H."/>
            <person name="Takamatsu D."/>
        </authorList>
    </citation>
    <scope>NUCLEOTIDE SEQUENCE [LARGE SCALE GENOMIC DNA]</scope>
    <source>
        <strain evidence="1 2">J34TS1</strain>
    </source>
</reference>
<protein>
    <submittedName>
        <fullName evidence="1">Uncharacterized protein</fullName>
    </submittedName>
</protein>
<dbReference type="EMBL" id="BORT01000013">
    <property type="protein sequence ID" value="GIO48435.1"/>
    <property type="molecule type" value="Genomic_DNA"/>
</dbReference>
<sequence>MELLNIVRYENENTFVDFKRSQYQNNESFLKDIMAMANTNTDNTVSTLRASPLVRKEYRQRD</sequence>
<gene>
    <name evidence="1" type="ORF">J34TS1_32000</name>
</gene>
<evidence type="ECO:0000313" key="2">
    <source>
        <dbReference type="Proteomes" id="UP000682811"/>
    </source>
</evidence>
<dbReference type="Gene3D" id="3.30.950.30">
    <property type="entry name" value="Schlafen, AAA domain"/>
    <property type="match status" value="1"/>
</dbReference>
<accession>A0A919YGT2</accession>
<dbReference type="AlphaFoldDB" id="A0A919YGT2"/>
<dbReference type="Proteomes" id="UP000682811">
    <property type="component" value="Unassembled WGS sequence"/>
</dbReference>
<keyword evidence="2" id="KW-1185">Reference proteome</keyword>
<dbReference type="InterPro" id="IPR038461">
    <property type="entry name" value="Schlafen_AlbA_2_dom_sf"/>
</dbReference>
<name>A0A919YGT2_9BACL</name>